<reference evidence="1 2" key="1">
    <citation type="submission" date="2019-07" db="EMBL/GenBank/DDBJ databases">
        <title>Whole genome shotgun sequence of Meiothermus hypogaeus NBRC 106114.</title>
        <authorList>
            <person name="Hosoyama A."/>
            <person name="Uohara A."/>
            <person name="Ohji S."/>
            <person name="Ichikawa N."/>
        </authorList>
    </citation>
    <scope>NUCLEOTIDE SEQUENCE [LARGE SCALE GENOMIC DNA]</scope>
    <source>
        <strain evidence="1 2">NBRC 106114</strain>
    </source>
</reference>
<comment type="caution">
    <text evidence="1">The sequence shown here is derived from an EMBL/GenBank/DDBJ whole genome shotgun (WGS) entry which is preliminary data.</text>
</comment>
<dbReference type="Proteomes" id="UP000321197">
    <property type="component" value="Unassembled WGS sequence"/>
</dbReference>
<accession>A0A511R1J6</accession>
<sequence>MLPIDLHALYRPLASGAHAGEVAGIPYLLQPNFPLLLSNTAFGYTEAARTELEARFLAIGAPPAFTVPEDQDASALLALGYRPLAIFEFCQSEPSPRAYWTEQVPWSEAWSISRILTEAYRTPEWRFPFSHAVGKLLQNPHSQAFVAYLYGEAVGAILTYQEVGLLAGVVPRRLDNGVGAALIGRIHPRPFIRLAGTGAELPGQVQSRFVRFALE</sequence>
<proteinExistence type="predicted"/>
<dbReference type="EMBL" id="BJXL01000046">
    <property type="protein sequence ID" value="GEM83483.1"/>
    <property type="molecule type" value="Genomic_DNA"/>
</dbReference>
<evidence type="ECO:0008006" key="3">
    <source>
        <dbReference type="Google" id="ProtNLM"/>
    </source>
</evidence>
<gene>
    <name evidence="1" type="ORF">MHY01S_16490</name>
</gene>
<organism evidence="1 2">
    <name type="scientific">Meiothermus hypogaeus NBRC 106114</name>
    <dbReference type="NCBI Taxonomy" id="1227553"/>
    <lineage>
        <taxon>Bacteria</taxon>
        <taxon>Thermotogati</taxon>
        <taxon>Deinococcota</taxon>
        <taxon>Deinococci</taxon>
        <taxon>Thermales</taxon>
        <taxon>Thermaceae</taxon>
        <taxon>Meiothermus</taxon>
    </lineage>
</organism>
<dbReference type="OrthoDB" id="25879at2"/>
<evidence type="ECO:0000313" key="2">
    <source>
        <dbReference type="Proteomes" id="UP000321197"/>
    </source>
</evidence>
<protein>
    <recommendedName>
        <fullName evidence="3">N-acetyltransferase domain-containing protein</fullName>
    </recommendedName>
</protein>
<evidence type="ECO:0000313" key="1">
    <source>
        <dbReference type="EMBL" id="GEM83483.1"/>
    </source>
</evidence>
<dbReference type="AlphaFoldDB" id="A0A511R1J6"/>
<dbReference type="RefSeq" id="WP_119341883.1">
    <property type="nucleotide sequence ID" value="NZ_BJXL01000046.1"/>
</dbReference>
<name>A0A511R1J6_9DEIN</name>